<name>A0A0L6JMM3_9FIRM</name>
<dbReference type="Proteomes" id="UP000036923">
    <property type="component" value="Unassembled WGS sequence"/>
</dbReference>
<dbReference type="InterPro" id="IPR002545">
    <property type="entry name" value="CheW-lke_dom"/>
</dbReference>
<dbReference type="CDD" id="cd00732">
    <property type="entry name" value="CheW"/>
    <property type="match status" value="1"/>
</dbReference>
<dbReference type="SUPFAM" id="SSF50341">
    <property type="entry name" value="CheW-like"/>
    <property type="match status" value="1"/>
</dbReference>
<dbReference type="Gene3D" id="2.30.30.40">
    <property type="entry name" value="SH3 Domains"/>
    <property type="match status" value="1"/>
</dbReference>
<dbReference type="PANTHER" id="PTHR22617">
    <property type="entry name" value="CHEMOTAXIS SENSOR HISTIDINE KINASE-RELATED"/>
    <property type="match status" value="1"/>
</dbReference>
<dbReference type="PANTHER" id="PTHR22617:SF23">
    <property type="entry name" value="CHEMOTAXIS PROTEIN CHEW"/>
    <property type="match status" value="1"/>
</dbReference>
<dbReference type="Pfam" id="PF01584">
    <property type="entry name" value="CheW"/>
    <property type="match status" value="1"/>
</dbReference>
<reference evidence="3" key="1">
    <citation type="submission" date="2015-07" db="EMBL/GenBank/DDBJ databases">
        <title>Near-Complete Genome Sequence of the Cellulolytic Bacterium Bacteroides (Pseudobacteroides) cellulosolvens ATCC 35603.</title>
        <authorList>
            <person name="Dassa B."/>
            <person name="Utturkar S.M."/>
            <person name="Klingeman D.M."/>
            <person name="Hurt R.A."/>
            <person name="Keller M."/>
            <person name="Xu J."/>
            <person name="Reddy Y.H.K."/>
            <person name="Borovok I."/>
            <person name="Grinberg I.R."/>
            <person name="Lamed R."/>
            <person name="Zhivin O."/>
            <person name="Bayer E.A."/>
            <person name="Brown S.D."/>
        </authorList>
    </citation>
    <scope>NUCLEOTIDE SEQUENCE [LARGE SCALE GENOMIC DNA]</scope>
    <source>
        <strain evidence="3">DSM 2933</strain>
    </source>
</reference>
<dbReference type="InterPro" id="IPR039315">
    <property type="entry name" value="CheW"/>
</dbReference>
<dbReference type="OrthoDB" id="9794382at2"/>
<keyword evidence="3" id="KW-1185">Reference proteome</keyword>
<dbReference type="GO" id="GO:0006935">
    <property type="term" value="P:chemotaxis"/>
    <property type="evidence" value="ECO:0007669"/>
    <property type="project" value="InterPro"/>
</dbReference>
<dbReference type="eggNOG" id="COG0835">
    <property type="taxonomic scope" value="Bacteria"/>
</dbReference>
<gene>
    <name evidence="2" type="ORF">Bccel_2311</name>
</gene>
<dbReference type="AlphaFoldDB" id="A0A0L6JMM3"/>
<dbReference type="EMBL" id="LGTC01000001">
    <property type="protein sequence ID" value="KNY27046.1"/>
    <property type="molecule type" value="Genomic_DNA"/>
</dbReference>
<protein>
    <submittedName>
        <fullName evidence="2">CheW protein</fullName>
    </submittedName>
</protein>
<evidence type="ECO:0000259" key="1">
    <source>
        <dbReference type="PROSITE" id="PS50851"/>
    </source>
</evidence>
<accession>A0A0L6JMM3</accession>
<dbReference type="PROSITE" id="PS50851">
    <property type="entry name" value="CHEW"/>
    <property type="match status" value="1"/>
</dbReference>
<proteinExistence type="predicted"/>
<dbReference type="GO" id="GO:0005829">
    <property type="term" value="C:cytosol"/>
    <property type="evidence" value="ECO:0007669"/>
    <property type="project" value="TreeGrafter"/>
</dbReference>
<organism evidence="2 3">
    <name type="scientific">Pseudobacteroides cellulosolvens ATCC 35603 = DSM 2933</name>
    <dbReference type="NCBI Taxonomy" id="398512"/>
    <lineage>
        <taxon>Bacteria</taxon>
        <taxon>Bacillati</taxon>
        <taxon>Bacillota</taxon>
        <taxon>Clostridia</taxon>
        <taxon>Eubacteriales</taxon>
        <taxon>Oscillospiraceae</taxon>
        <taxon>Pseudobacteroides</taxon>
    </lineage>
</organism>
<comment type="caution">
    <text evidence="2">The sequence shown here is derived from an EMBL/GenBank/DDBJ whole genome shotgun (WGS) entry which is preliminary data.</text>
</comment>
<evidence type="ECO:0000313" key="2">
    <source>
        <dbReference type="EMBL" id="KNY27046.1"/>
    </source>
</evidence>
<dbReference type="Gene3D" id="2.40.50.180">
    <property type="entry name" value="CheA-289, Domain 4"/>
    <property type="match status" value="1"/>
</dbReference>
<sequence>MANQQIVIFKVDDEMFGINIDQVKEIIAPMEIFKIPNTPSFVQGLINLRGKIYTILNLRKKFNLAAKESDEHTKIVILNSDSLAVGFIIDVVNEIIWIDDKDIENPPETIKSLNRRYITGVAKLGEKAVLLLDLRLASEITDDSCQPIGLNVP</sequence>
<dbReference type="SMART" id="SM00260">
    <property type="entry name" value="CheW"/>
    <property type="match status" value="1"/>
</dbReference>
<dbReference type="STRING" id="398512.Bccel_2311"/>
<dbReference type="InterPro" id="IPR036061">
    <property type="entry name" value="CheW-like_dom_sf"/>
</dbReference>
<dbReference type="RefSeq" id="WP_036941794.1">
    <property type="nucleotide sequence ID" value="NZ_JQKC01000016.1"/>
</dbReference>
<feature type="domain" description="CheW-like" evidence="1">
    <location>
        <begin position="3"/>
        <end position="143"/>
    </location>
</feature>
<dbReference type="GO" id="GO:0007165">
    <property type="term" value="P:signal transduction"/>
    <property type="evidence" value="ECO:0007669"/>
    <property type="project" value="InterPro"/>
</dbReference>
<evidence type="ECO:0000313" key="3">
    <source>
        <dbReference type="Proteomes" id="UP000036923"/>
    </source>
</evidence>